<keyword evidence="4" id="KW-1185">Reference proteome</keyword>
<gene>
    <name evidence="3" type="ORF">PCOR1329_LOCUS27977</name>
</gene>
<evidence type="ECO:0000256" key="1">
    <source>
        <dbReference type="SAM" id="Coils"/>
    </source>
</evidence>
<evidence type="ECO:0000313" key="4">
    <source>
        <dbReference type="Proteomes" id="UP001189429"/>
    </source>
</evidence>
<feature type="region of interest" description="Disordered" evidence="2">
    <location>
        <begin position="112"/>
        <end position="149"/>
    </location>
</feature>
<feature type="compositionally biased region" description="Low complexity" evidence="2">
    <location>
        <begin position="133"/>
        <end position="149"/>
    </location>
</feature>
<organism evidence="3 4">
    <name type="scientific">Prorocentrum cordatum</name>
    <dbReference type="NCBI Taxonomy" id="2364126"/>
    <lineage>
        <taxon>Eukaryota</taxon>
        <taxon>Sar</taxon>
        <taxon>Alveolata</taxon>
        <taxon>Dinophyceae</taxon>
        <taxon>Prorocentrales</taxon>
        <taxon>Prorocentraceae</taxon>
        <taxon>Prorocentrum</taxon>
    </lineage>
</organism>
<protein>
    <submittedName>
        <fullName evidence="3">Uncharacterized protein</fullName>
    </submittedName>
</protein>
<feature type="compositionally biased region" description="Basic residues" evidence="2">
    <location>
        <begin position="538"/>
        <end position="550"/>
    </location>
</feature>
<feature type="region of interest" description="Disordered" evidence="2">
    <location>
        <begin position="538"/>
        <end position="564"/>
    </location>
</feature>
<reference evidence="3" key="1">
    <citation type="submission" date="2023-10" db="EMBL/GenBank/DDBJ databases">
        <authorList>
            <person name="Chen Y."/>
            <person name="Shah S."/>
            <person name="Dougan E. K."/>
            <person name="Thang M."/>
            <person name="Chan C."/>
        </authorList>
    </citation>
    <scope>NUCLEOTIDE SEQUENCE [LARGE SCALE GENOMIC DNA]</scope>
</reference>
<name>A0ABN9SA82_9DINO</name>
<sequence length="1272" mass="136180">MASERLKDEIANFLLDRELIGGMLARGVVACADVAALVLQPLQQSDAAGPHHVAALVASRPDAHNLRMEDGAFEVDLLTEVLNHFTNHRLSAADMDDVYEMVGPPPMLRQAKSRRYAKTSALPRGSASASSLAPQTTAPAEPAAVTPYAPVDRDTLAARLELRDEEVAQLKEEIRKLRGSRQLCMGMAEKLEVDLHDANQKIATLTAAVNFRTGRNATVHGGYSLAVRRNLGRASTAATLAMVTGDGEGSVEDPNTVVSYEHRAAVGKVLRSRVFYDDDVGVVADQLEIHPLECDATNAELIQRKKVHVSMMHSSICNLSHAASLNSGDPAPTDVAEAAETHSITGDLLTVEKDSGPETLAFMQTHLESVYCPPWQSRASATAEEKPFFASVYGFGVDAGPGNQCDLRKVREQLQHAPPRVMFCAMFCFMHQVHLIVKDLLVRTEGFEWGPLKDGKRYWGTVATVASVWRPPSMSLGAADVAHRYFRKSPGQPLRGRWGSASAVEKLIIEAKTFTGAVFKQAFGKDAAGPAPMGKAKAKAAAKPKKKRAAKVGDDEEAAHRQQQGDWRGTAVACTGDAMWLAMVHISYIVKEPLTVYLYAAQKKKGEYERNVKDAQPSAYLGPIPLSDLVATAGRGANVYRDLQALFSDDAQGAGGSWEPVWGLLPAGTEPRARLLIVALWLRALAGWSARILKRTGEFPLLLLRVLDDPRGDDSADRWGIAAALLRRDRGSLVSLNGDLAGKIRDLFRDDWRAMVESGQCSARLYVFLLVWRIRLPRDTQGLEGANSVLQRMARIAPNLHIPLASDRLRLKLGAPIGAEDCVDLHGAIMDQFRTHDYAGRFLPVVVAEPLEAAGPPPPPAFPRCDAAIRAAARYAYVAGALMPTYMDRAFTFVEGAGEDRAAFLMCWSYHSEVSCATGVLRPLGGGAWFFHLDRPVRIATLTEVIGEMAAEAMGKGLGKGGAAAPLPARSGILERLSLHRAKYRDEEVAEVTPKPPKADADGKPIDAGLEDIVAAAMGDVMEEDGECDGAVGGDGHGRGGDDGLGGHPEDAELDEEGAPVPEPDEVDAPAGHGVDPDGHGGGDGGTDEPLGHGGGDDGHGRGGDGHGGDGSSGDSAPASPGGPAPGAPVLGVDWVGPRVVAQRNRAARALRDAHRNADARRGEAIDYGTIGLVTTPDGRCSFVLWTDVGRRRARPVRIDSDGRIISMMHFAQPDGDYADAVVVVGNAGLVQPYRKRKHERPAVDPWLLLLQLEGNTQFSQGPLPLASSDPN</sequence>
<accession>A0ABN9SA82</accession>
<feature type="compositionally biased region" description="Acidic residues" evidence="2">
    <location>
        <begin position="1052"/>
        <end position="1068"/>
    </location>
</feature>
<feature type="coiled-coil region" evidence="1">
    <location>
        <begin position="153"/>
        <end position="208"/>
    </location>
</feature>
<evidence type="ECO:0000256" key="2">
    <source>
        <dbReference type="SAM" id="MobiDB-lite"/>
    </source>
</evidence>
<evidence type="ECO:0000313" key="3">
    <source>
        <dbReference type="EMBL" id="CAK0828843.1"/>
    </source>
</evidence>
<dbReference type="EMBL" id="CAUYUJ010010225">
    <property type="protein sequence ID" value="CAK0828843.1"/>
    <property type="molecule type" value="Genomic_DNA"/>
</dbReference>
<keyword evidence="1" id="KW-0175">Coiled coil</keyword>
<feature type="region of interest" description="Disordered" evidence="2">
    <location>
        <begin position="1025"/>
        <end position="1131"/>
    </location>
</feature>
<comment type="caution">
    <text evidence="3">The sequence shown here is derived from an EMBL/GenBank/DDBJ whole genome shotgun (WGS) entry which is preliminary data.</text>
</comment>
<feature type="compositionally biased region" description="Basic and acidic residues" evidence="2">
    <location>
        <begin position="1095"/>
        <end position="1108"/>
    </location>
</feature>
<proteinExistence type="predicted"/>
<dbReference type="Proteomes" id="UP001189429">
    <property type="component" value="Unassembled WGS sequence"/>
</dbReference>